<dbReference type="InterPro" id="IPR008318">
    <property type="entry name" value="UCP030820"/>
</dbReference>
<evidence type="ECO:0000313" key="1">
    <source>
        <dbReference type="EMBL" id="PZQ46604.1"/>
    </source>
</evidence>
<gene>
    <name evidence="1" type="ORF">DI556_19885</name>
</gene>
<comment type="caution">
    <text evidence="1">The sequence shown here is derived from an EMBL/GenBank/DDBJ whole genome shotgun (WGS) entry which is preliminary data.</text>
</comment>
<dbReference type="Proteomes" id="UP000249185">
    <property type="component" value="Unassembled WGS sequence"/>
</dbReference>
<name>A0A2W5N0K5_RHOSU</name>
<reference evidence="1 2" key="1">
    <citation type="submission" date="2017-08" db="EMBL/GenBank/DDBJ databases">
        <title>Infants hospitalized years apart are colonized by the same room-sourced microbial strains.</title>
        <authorList>
            <person name="Brooks B."/>
            <person name="Olm M.R."/>
            <person name="Firek B.A."/>
            <person name="Baker R."/>
            <person name="Thomas B.C."/>
            <person name="Morowitz M.J."/>
            <person name="Banfield J.F."/>
        </authorList>
    </citation>
    <scope>NUCLEOTIDE SEQUENCE [LARGE SCALE GENOMIC DNA]</scope>
    <source>
        <strain evidence="1">S2_005_002_R2_34</strain>
    </source>
</reference>
<dbReference type="EMBL" id="QFPW01000023">
    <property type="protein sequence ID" value="PZQ46604.1"/>
    <property type="molecule type" value="Genomic_DNA"/>
</dbReference>
<proteinExistence type="predicted"/>
<sequence>MTVLVTDSGFSPDPWAEAEFIAFEALTADPEMPGQGLAIDMPNDRDPAALAPFFDRIAMIRVAFPAMGDGRGFSIARRLRAMGYEGTLRASGPLIADQARAARRVGFDEVELPESVAARQPEELWLPRAAASYRAHVFA</sequence>
<accession>A0A2W5N0K5</accession>
<dbReference type="Pfam" id="PF06073">
    <property type="entry name" value="DUF934"/>
    <property type="match status" value="1"/>
</dbReference>
<dbReference type="AlphaFoldDB" id="A0A2W5N0K5"/>
<organism evidence="1 2">
    <name type="scientific">Rhodovulum sulfidophilum</name>
    <name type="common">Rhodobacter sulfidophilus</name>
    <dbReference type="NCBI Taxonomy" id="35806"/>
    <lineage>
        <taxon>Bacteria</taxon>
        <taxon>Pseudomonadati</taxon>
        <taxon>Pseudomonadota</taxon>
        <taxon>Alphaproteobacteria</taxon>
        <taxon>Rhodobacterales</taxon>
        <taxon>Paracoccaceae</taxon>
        <taxon>Rhodovulum</taxon>
    </lineage>
</organism>
<evidence type="ECO:0000313" key="2">
    <source>
        <dbReference type="Proteomes" id="UP000249185"/>
    </source>
</evidence>
<protein>
    <submittedName>
        <fullName evidence="1">Oxidoreductase</fullName>
    </submittedName>
</protein>